<dbReference type="OrthoDB" id="797234at2"/>
<accession>A0A1I3JWX2</accession>
<keyword evidence="2" id="KW-1185">Reference proteome</keyword>
<sequence>MVNSWIPAIRSHAEIRLKATVVVLICLALGSACRQAAKTRVSAADSLTNMDLPQDTVSDPARFQLVFGDSVNRAFFWDQVSVLEETTNGGVRIDGLSVLYIEKAAVPFALHTSLMDVEVLELPLLLQVDAFDREAGQSLELFSGALKVEKSYESSFPSLDTLHAGDLYMINKDIDLSEKERLDEFTVLHWWESYAESQHINNSVSTPGD</sequence>
<evidence type="ECO:0000313" key="1">
    <source>
        <dbReference type="EMBL" id="SFI64752.1"/>
    </source>
</evidence>
<dbReference type="RefSeq" id="WP_090626680.1">
    <property type="nucleotide sequence ID" value="NZ_FOQO01000005.1"/>
</dbReference>
<dbReference type="EMBL" id="FOQO01000005">
    <property type="protein sequence ID" value="SFI64752.1"/>
    <property type="molecule type" value="Genomic_DNA"/>
</dbReference>
<dbReference type="Proteomes" id="UP000198670">
    <property type="component" value="Unassembled WGS sequence"/>
</dbReference>
<dbReference type="AlphaFoldDB" id="A0A1I3JWX2"/>
<protein>
    <submittedName>
        <fullName evidence="1">Uncharacterized protein</fullName>
    </submittedName>
</protein>
<name>A0A1I3JWX2_9SPHI</name>
<gene>
    <name evidence="1" type="ORF">SAMN05444682_10516</name>
</gene>
<proteinExistence type="predicted"/>
<reference evidence="1 2" key="1">
    <citation type="submission" date="2016-10" db="EMBL/GenBank/DDBJ databases">
        <authorList>
            <person name="de Groot N.N."/>
        </authorList>
    </citation>
    <scope>NUCLEOTIDE SEQUENCE [LARGE SCALE GENOMIC DNA]</scope>
    <source>
        <strain evidence="1 2">RK1</strain>
    </source>
</reference>
<organism evidence="1 2">
    <name type="scientific">Parapedobacter indicus</name>
    <dbReference type="NCBI Taxonomy" id="1477437"/>
    <lineage>
        <taxon>Bacteria</taxon>
        <taxon>Pseudomonadati</taxon>
        <taxon>Bacteroidota</taxon>
        <taxon>Sphingobacteriia</taxon>
        <taxon>Sphingobacteriales</taxon>
        <taxon>Sphingobacteriaceae</taxon>
        <taxon>Parapedobacter</taxon>
    </lineage>
</organism>
<evidence type="ECO:0000313" key="2">
    <source>
        <dbReference type="Proteomes" id="UP000198670"/>
    </source>
</evidence>